<keyword evidence="2" id="KW-1185">Reference proteome</keyword>
<protein>
    <submittedName>
        <fullName evidence="1">Uncharacterized protein</fullName>
    </submittedName>
</protein>
<dbReference type="Proteomes" id="UP001320148">
    <property type="component" value="Chromosome"/>
</dbReference>
<reference evidence="1 2" key="1">
    <citation type="submission" date="2021-02" db="EMBL/GenBank/DDBJ databases">
        <title>Complete genome of Desulfoluna sp. strain ASN36.</title>
        <authorList>
            <person name="Takahashi A."/>
            <person name="Kojima H."/>
            <person name="Fukui M."/>
        </authorList>
    </citation>
    <scope>NUCLEOTIDE SEQUENCE [LARGE SCALE GENOMIC DNA]</scope>
    <source>
        <strain evidence="1 2">ASN36</strain>
    </source>
</reference>
<evidence type="ECO:0000313" key="1">
    <source>
        <dbReference type="EMBL" id="BCS94958.1"/>
    </source>
</evidence>
<accession>A0ABN6EX76</accession>
<dbReference type="EMBL" id="AP024488">
    <property type="protein sequence ID" value="BCS94958.1"/>
    <property type="molecule type" value="Genomic_DNA"/>
</dbReference>
<sequence length="49" mass="5346">MCALRHRLTVVFIGITPALWLATGSGLRLKGIPEPGVQKEKKCDRVTQG</sequence>
<proteinExistence type="predicted"/>
<name>A0ABN6EX76_9BACT</name>
<organism evidence="1 2">
    <name type="scientific">Desulfoluna limicola</name>
    <dbReference type="NCBI Taxonomy" id="2810562"/>
    <lineage>
        <taxon>Bacteria</taxon>
        <taxon>Pseudomonadati</taxon>
        <taxon>Thermodesulfobacteriota</taxon>
        <taxon>Desulfobacteria</taxon>
        <taxon>Desulfobacterales</taxon>
        <taxon>Desulfolunaceae</taxon>
        <taxon>Desulfoluna</taxon>
    </lineage>
</organism>
<evidence type="ECO:0000313" key="2">
    <source>
        <dbReference type="Proteomes" id="UP001320148"/>
    </source>
</evidence>
<gene>
    <name evidence="1" type="ORF">DSLASN_05900</name>
</gene>